<proteinExistence type="predicted"/>
<sequence>MDYGTLTIDEIRNGYRYDESEKAHVCNYCGRRFPAGQVFPMGDRYFEPEFAAREHIAAEHDGSFCKLIEGGAKYNTFTDTQKELLGLFAQGLSDNEIASKLGIKASTVRHQKFTFREKAKQAKYYLAVYEEVFGEDGSRRKAEDIVDIPNTATMMDDRYVITEKERERILKSEFETMEPLRLRHYPLKAKRQVVVLSEVAKLFDLGRTYSESETREMLSAVYEDYSMLRRYLVDYGFMGRKKDGSEYWLK</sequence>
<dbReference type="Gene3D" id="1.10.10.10">
    <property type="entry name" value="Winged helix-like DNA-binding domain superfamily/Winged helix DNA-binding domain"/>
    <property type="match status" value="1"/>
</dbReference>
<dbReference type="SUPFAM" id="SSF46894">
    <property type="entry name" value="C-terminal effector domain of the bipartite response regulators"/>
    <property type="match status" value="1"/>
</dbReference>
<dbReference type="Pfam" id="PF00196">
    <property type="entry name" value="GerE"/>
    <property type="match status" value="1"/>
</dbReference>
<dbReference type="SMART" id="SM00421">
    <property type="entry name" value="HTH_LUXR"/>
    <property type="match status" value="1"/>
</dbReference>
<evidence type="ECO:0000313" key="3">
    <source>
        <dbReference type="Proteomes" id="UP001487305"/>
    </source>
</evidence>
<feature type="domain" description="HTH luxR-type" evidence="1">
    <location>
        <begin position="74"/>
        <end position="122"/>
    </location>
</feature>
<organism evidence="2 3">
    <name type="scientific">Raoultibacter massiliensis</name>
    <dbReference type="NCBI Taxonomy" id="1852371"/>
    <lineage>
        <taxon>Bacteria</taxon>
        <taxon>Bacillati</taxon>
        <taxon>Actinomycetota</taxon>
        <taxon>Coriobacteriia</taxon>
        <taxon>Eggerthellales</taxon>
        <taxon>Eggerthellaceae</taxon>
        <taxon>Raoultibacter</taxon>
    </lineage>
</organism>
<reference evidence="2 3" key="1">
    <citation type="submission" date="2024-04" db="EMBL/GenBank/DDBJ databases">
        <title>Human intestinal bacterial collection.</title>
        <authorList>
            <person name="Pauvert C."/>
            <person name="Hitch T.C.A."/>
            <person name="Clavel T."/>
        </authorList>
    </citation>
    <scope>NUCLEOTIDE SEQUENCE [LARGE SCALE GENOMIC DNA]</scope>
    <source>
        <strain evidence="2 3">CLA-KB-H42</strain>
    </source>
</reference>
<evidence type="ECO:0000259" key="1">
    <source>
        <dbReference type="SMART" id="SM00421"/>
    </source>
</evidence>
<dbReference type="InterPro" id="IPR000792">
    <property type="entry name" value="Tscrpt_reg_LuxR_C"/>
</dbReference>
<protein>
    <submittedName>
        <fullName evidence="2">DUF2087 domain-containing protein</fullName>
    </submittedName>
</protein>
<gene>
    <name evidence="2" type="ORF">AAA083_11880</name>
</gene>
<name>A0ABV1JF20_9ACTN</name>
<keyword evidence="3" id="KW-1185">Reference proteome</keyword>
<dbReference type="Proteomes" id="UP001487305">
    <property type="component" value="Unassembled WGS sequence"/>
</dbReference>
<evidence type="ECO:0000313" key="2">
    <source>
        <dbReference type="EMBL" id="MEQ3363674.1"/>
    </source>
</evidence>
<accession>A0ABV1JF20</accession>
<dbReference type="EMBL" id="JBBNOP010000010">
    <property type="protein sequence ID" value="MEQ3363674.1"/>
    <property type="molecule type" value="Genomic_DNA"/>
</dbReference>
<dbReference type="InterPro" id="IPR018656">
    <property type="entry name" value="DUF2087"/>
</dbReference>
<comment type="caution">
    <text evidence="2">The sequence shown here is derived from an EMBL/GenBank/DDBJ whole genome shotgun (WGS) entry which is preliminary data.</text>
</comment>
<dbReference type="InterPro" id="IPR036388">
    <property type="entry name" value="WH-like_DNA-bd_sf"/>
</dbReference>
<dbReference type="Pfam" id="PF09860">
    <property type="entry name" value="DUF2087"/>
    <property type="match status" value="1"/>
</dbReference>
<dbReference type="InterPro" id="IPR016032">
    <property type="entry name" value="Sig_transdc_resp-reg_C-effctor"/>
</dbReference>
<dbReference type="RefSeq" id="WP_102373878.1">
    <property type="nucleotide sequence ID" value="NZ_JBBNOP010000010.1"/>
</dbReference>